<dbReference type="InterPro" id="IPR012347">
    <property type="entry name" value="Ferritin-like"/>
</dbReference>
<feature type="domain" description="DUF305" evidence="2">
    <location>
        <begin position="38"/>
        <end position="126"/>
    </location>
</feature>
<dbReference type="STRING" id="589865.DaAHT2_2613"/>
<dbReference type="HOGENOM" id="CLU_074343_4_0_7"/>
<evidence type="ECO:0000313" key="3">
    <source>
        <dbReference type="EMBL" id="ADH87274.1"/>
    </source>
</evidence>
<dbReference type="Gene3D" id="1.20.1260.10">
    <property type="match status" value="1"/>
</dbReference>
<dbReference type="PANTHER" id="PTHR36933:SF1">
    <property type="entry name" value="SLL0788 PROTEIN"/>
    <property type="match status" value="1"/>
</dbReference>
<feature type="signal peptide" evidence="1">
    <location>
        <begin position="1"/>
        <end position="27"/>
    </location>
</feature>
<evidence type="ECO:0000256" key="1">
    <source>
        <dbReference type="SAM" id="SignalP"/>
    </source>
</evidence>
<protein>
    <recommendedName>
        <fullName evidence="2">DUF305 domain-containing protein</fullName>
    </recommendedName>
</protein>
<dbReference type="Proteomes" id="UP000001508">
    <property type="component" value="Chromosome"/>
</dbReference>
<gene>
    <name evidence="3" type="ordered locus">DaAHT2_2613</name>
</gene>
<accession>D6Z114</accession>
<dbReference type="InterPro" id="IPR005183">
    <property type="entry name" value="DUF305_CopM-like"/>
</dbReference>
<dbReference type="eggNOG" id="COG3544">
    <property type="taxonomic scope" value="Bacteria"/>
</dbReference>
<dbReference type="OrthoDB" id="517560at2"/>
<feature type="chain" id="PRO_5003091263" description="DUF305 domain-containing protein" evidence="1">
    <location>
        <begin position="28"/>
        <end position="133"/>
    </location>
</feature>
<dbReference type="InParanoid" id="D6Z114"/>
<dbReference type="PANTHER" id="PTHR36933">
    <property type="entry name" value="SLL0788 PROTEIN"/>
    <property type="match status" value="1"/>
</dbReference>
<organism evidence="3 4">
    <name type="scientific">Desulfurivibrio alkaliphilus (strain DSM 19089 / UNIQEM U267 / AHT2)</name>
    <dbReference type="NCBI Taxonomy" id="589865"/>
    <lineage>
        <taxon>Bacteria</taxon>
        <taxon>Pseudomonadati</taxon>
        <taxon>Thermodesulfobacteriota</taxon>
        <taxon>Desulfobulbia</taxon>
        <taxon>Desulfobulbales</taxon>
        <taxon>Desulfobulbaceae</taxon>
        <taxon>Desulfurivibrio</taxon>
    </lineage>
</organism>
<dbReference type="Pfam" id="PF03713">
    <property type="entry name" value="DUF305"/>
    <property type="match status" value="1"/>
</dbReference>
<dbReference type="KEGG" id="dak:DaAHT2_2613"/>
<keyword evidence="1" id="KW-0732">Signal</keyword>
<name>D6Z114_DESAT</name>
<proteinExistence type="predicted"/>
<reference evidence="4" key="1">
    <citation type="submission" date="2010-02" db="EMBL/GenBank/DDBJ databases">
        <title>Complete sequence of Desulfurivibrio alkaliphilus AHT2.</title>
        <authorList>
            <consortium name="US DOE Joint Genome Institute"/>
            <person name="Pitluck S."/>
            <person name="Chertkov O."/>
            <person name="Detter J.C."/>
            <person name="Han C."/>
            <person name="Tapia R."/>
            <person name="Larimer F."/>
            <person name="Land M."/>
            <person name="Hauser L."/>
            <person name="Kyrpides N."/>
            <person name="Mikhailova N."/>
            <person name="Sorokin D.Y."/>
            <person name="Muyzer G."/>
            <person name="Woyke T."/>
        </authorList>
    </citation>
    <scope>NUCLEOTIDE SEQUENCE [LARGE SCALE GENOMIC DNA]</scope>
    <source>
        <strain evidence="4">DSM 19089 / UNIQEM U267 / AHT2</strain>
    </source>
</reference>
<evidence type="ECO:0000259" key="2">
    <source>
        <dbReference type="Pfam" id="PF03713"/>
    </source>
</evidence>
<evidence type="ECO:0000313" key="4">
    <source>
        <dbReference type="Proteomes" id="UP000001508"/>
    </source>
</evidence>
<keyword evidence="4" id="KW-1185">Reference proteome</keyword>
<sequence length="133" mass="14511">MKKGKIVFVPFLILALALTGGSQLALGQGAHDHGAVHHPHPQPTAADAASTEAFRAVNDRMHEVMNISFTGDADVDFVKGMIPHHQGAIEMAQVVLEYGKDPEIRALAEEIISAQKEEIAQMRQWLKERGHGE</sequence>
<dbReference type="EMBL" id="CP001940">
    <property type="protein sequence ID" value="ADH87274.1"/>
    <property type="molecule type" value="Genomic_DNA"/>
</dbReference>
<dbReference type="AlphaFoldDB" id="D6Z114"/>
<dbReference type="RefSeq" id="WP_013164780.1">
    <property type="nucleotide sequence ID" value="NC_014216.1"/>
</dbReference>